<organism evidence="2 3">
    <name type="scientific">Pseudomonas kuykendallii</name>
    <dbReference type="NCBI Taxonomy" id="1007099"/>
    <lineage>
        <taxon>Bacteria</taxon>
        <taxon>Pseudomonadati</taxon>
        <taxon>Pseudomonadota</taxon>
        <taxon>Gammaproteobacteria</taxon>
        <taxon>Pseudomonadales</taxon>
        <taxon>Pseudomonadaceae</taxon>
        <taxon>Pseudomonas</taxon>
    </lineage>
</organism>
<dbReference type="Proteomes" id="UP000243778">
    <property type="component" value="Unassembled WGS sequence"/>
</dbReference>
<gene>
    <name evidence="2" type="ORF">SAMN05216287_0265</name>
</gene>
<reference evidence="3" key="1">
    <citation type="submission" date="2016-10" db="EMBL/GenBank/DDBJ databases">
        <authorList>
            <person name="Varghese N."/>
            <person name="Submissions S."/>
        </authorList>
    </citation>
    <scope>NUCLEOTIDE SEQUENCE [LARGE SCALE GENOMIC DNA]</scope>
    <source>
        <strain evidence="3">NRRL B-59562</strain>
    </source>
</reference>
<dbReference type="RefSeq" id="WP_090223932.1">
    <property type="nucleotide sequence ID" value="NZ_FNNU01000001.1"/>
</dbReference>
<feature type="region of interest" description="Disordered" evidence="1">
    <location>
        <begin position="1"/>
        <end position="76"/>
    </location>
</feature>
<keyword evidence="3" id="KW-1185">Reference proteome</keyword>
<evidence type="ECO:0000256" key="1">
    <source>
        <dbReference type="SAM" id="MobiDB-lite"/>
    </source>
</evidence>
<proteinExistence type="predicted"/>
<accession>A0A1H2R7V1</accession>
<sequence>MSNPRTTPHERDGNRDTGNAAQPSQSQEQSNGNVSPAPHTEERSGNVAQKRPYVSGNRATGLDAMANDPNRSGKRH</sequence>
<evidence type="ECO:0000313" key="3">
    <source>
        <dbReference type="Proteomes" id="UP000243778"/>
    </source>
</evidence>
<name>A0A1H2R7V1_9PSED</name>
<dbReference type="AlphaFoldDB" id="A0A1H2R7V1"/>
<feature type="compositionally biased region" description="Polar residues" evidence="1">
    <location>
        <begin position="16"/>
        <end position="34"/>
    </location>
</feature>
<protein>
    <submittedName>
        <fullName evidence="2">Uncharacterized protein</fullName>
    </submittedName>
</protein>
<evidence type="ECO:0000313" key="2">
    <source>
        <dbReference type="EMBL" id="SDW15477.1"/>
    </source>
</evidence>
<dbReference type="EMBL" id="FNNU01000001">
    <property type="protein sequence ID" value="SDW15477.1"/>
    <property type="molecule type" value="Genomic_DNA"/>
</dbReference>